<comment type="caution">
    <text evidence="1">The sequence shown here is derived from an EMBL/GenBank/DDBJ whole genome shotgun (WGS) entry which is preliminary data.</text>
</comment>
<sequence length="290" mass="31541">MPYPTLPGRRFEYDVGGGSVYFGNDINEITTALTTEQMAELNNTDNTNIVMQKNVYNATALLTVWVFLPEKYVVAGLGMMHILSNWSGSGVTISGSADSTNGLDGTWINATLPNGAIPKVMLDDDQWRDSIQPCTFSEAIKVLRLIYSGGYDFADDASVRIYALHIYGVKAAGEVPDDILFLDDDASGDPEFIRDLDFGDRPEGTTVTHRIKLRNSSTTKIANNLTLSLIDVDFSFSLDEGATWVTGATITSLAPQGTSNSILIKNTIPPPTQMLGPRAPRFEVTIGSWS</sequence>
<dbReference type="EMBL" id="VSSQ01020044">
    <property type="protein sequence ID" value="MPM64599.1"/>
    <property type="molecule type" value="Genomic_DNA"/>
</dbReference>
<accession>A0A645BGL5</accession>
<organism evidence="1">
    <name type="scientific">bioreactor metagenome</name>
    <dbReference type="NCBI Taxonomy" id="1076179"/>
    <lineage>
        <taxon>unclassified sequences</taxon>
        <taxon>metagenomes</taxon>
        <taxon>ecological metagenomes</taxon>
    </lineage>
</organism>
<reference evidence="1" key="1">
    <citation type="submission" date="2019-08" db="EMBL/GenBank/DDBJ databases">
        <authorList>
            <person name="Kucharzyk K."/>
            <person name="Murdoch R.W."/>
            <person name="Higgins S."/>
            <person name="Loffler F."/>
        </authorList>
    </citation>
    <scope>NUCLEOTIDE SEQUENCE</scope>
</reference>
<dbReference type="AlphaFoldDB" id="A0A645BGL5"/>
<gene>
    <name evidence="1" type="ORF">SDC9_111486</name>
</gene>
<evidence type="ECO:0000313" key="1">
    <source>
        <dbReference type="EMBL" id="MPM64599.1"/>
    </source>
</evidence>
<name>A0A645BGL5_9ZZZZ</name>
<proteinExistence type="predicted"/>
<protein>
    <submittedName>
        <fullName evidence="1">Uncharacterized protein</fullName>
    </submittedName>
</protein>